<gene>
    <name evidence="2" type="ORF">SAMEA2275694_04508</name>
</gene>
<evidence type="ECO:0000256" key="1">
    <source>
        <dbReference type="SAM" id="MobiDB-lite"/>
    </source>
</evidence>
<name>A0A9Q7WL93_9MYCO</name>
<dbReference type="Proteomes" id="UP000185183">
    <property type="component" value="Unassembled WGS sequence"/>
</dbReference>
<feature type="region of interest" description="Disordered" evidence="1">
    <location>
        <begin position="249"/>
        <end position="302"/>
    </location>
</feature>
<dbReference type="AntiFam" id="ANF00178">
    <property type="entry name" value="Shadow ORF (opposite dhbF)"/>
</dbReference>
<evidence type="ECO:0000313" key="3">
    <source>
        <dbReference type="Proteomes" id="UP000185183"/>
    </source>
</evidence>
<organism evidence="2 3">
    <name type="scientific">Mycobacteroides abscessus subsp. bolletii</name>
    <dbReference type="NCBI Taxonomy" id="319705"/>
    <lineage>
        <taxon>Bacteria</taxon>
        <taxon>Bacillati</taxon>
        <taxon>Actinomycetota</taxon>
        <taxon>Actinomycetes</taxon>
        <taxon>Mycobacteriales</taxon>
        <taxon>Mycobacteriaceae</taxon>
        <taxon>Mycobacteroides</taxon>
        <taxon>Mycobacteroides abscessus</taxon>
    </lineage>
</organism>
<dbReference type="AlphaFoldDB" id="A0A9Q7WL93"/>
<accession>A0A9Q7WL93</accession>
<evidence type="ECO:0000313" key="2">
    <source>
        <dbReference type="EMBL" id="SHY00198.1"/>
    </source>
</evidence>
<comment type="caution">
    <text evidence="2">The sequence shown here is derived from an EMBL/GenBank/DDBJ whole genome shotgun (WGS) entry which is preliminary data.</text>
</comment>
<proteinExistence type="predicted"/>
<reference evidence="2 3" key="1">
    <citation type="submission" date="2016-11" db="EMBL/GenBank/DDBJ databases">
        <authorList>
            <consortium name="Pathogen Informatics"/>
        </authorList>
    </citation>
    <scope>NUCLEOTIDE SEQUENCE [LARGE SCALE GENOMIC DNA]</scope>
    <source>
        <strain evidence="2 3">968</strain>
    </source>
</reference>
<sequence length="302" mass="33396">MPIQYCLQQGDDGRSGHPIGCLQHDRLVELGDRSVNLLQPPHDRSGSDRTGALIERLADGVRGANHLGQPRHRLLDKDVAGATREARHPHRGRHLHRQDAVATQFEERIVYADPLKSENLGVDRGQRLLHRGRRAAVPLNGPVLRCRQGIPVELAVNGQRQGLQNHDRGRHHVGRQPVRQRFTQWPRIGAAGEITDQSLVAGSVLAGDHRDLIDSLQRRHSRLDFAELDAIAPDLDLLVRTSQIPQLPVGSPAHQIPGAIHPRAPSAERAGHKPCRRQRRPAGIAVPHPCTGHIQLPDRTGL</sequence>
<dbReference type="EMBL" id="FSFA01000007">
    <property type="protein sequence ID" value="SHY00198.1"/>
    <property type="molecule type" value="Genomic_DNA"/>
</dbReference>
<protein>
    <submittedName>
        <fullName evidence="2">Uncharacterized protein</fullName>
    </submittedName>
</protein>